<dbReference type="Proteomes" id="UP000231292">
    <property type="component" value="Unassembled WGS sequence"/>
</dbReference>
<dbReference type="AlphaFoldDB" id="A0A2G9YJ16"/>
<evidence type="ECO:0000313" key="2">
    <source>
        <dbReference type="Proteomes" id="UP000231292"/>
    </source>
</evidence>
<dbReference type="EMBL" id="PCRK01000101">
    <property type="protein sequence ID" value="PIP19194.1"/>
    <property type="molecule type" value="Genomic_DNA"/>
</dbReference>
<organism evidence="1 2">
    <name type="scientific">Candidatus Sherwoodlollariibacterium unditelluris</name>
    <dbReference type="NCBI Taxonomy" id="1974757"/>
    <lineage>
        <taxon>Bacteria</taxon>
        <taxon>Pseudomonadati</taxon>
        <taxon>Candidatus Omnitrophota</taxon>
        <taxon>Candidatus Sherwoodlollariibacterium</taxon>
    </lineage>
</organism>
<reference evidence="1 2" key="1">
    <citation type="submission" date="2017-09" db="EMBL/GenBank/DDBJ databases">
        <title>Depth-based differentiation of microbial function through sediment-hosted aquifers and enrichment of novel symbionts in the deep terrestrial subsurface.</title>
        <authorList>
            <person name="Probst A.J."/>
            <person name="Ladd B."/>
            <person name="Jarett J.K."/>
            <person name="Geller-Mcgrath D.E."/>
            <person name="Sieber C.M."/>
            <person name="Emerson J.B."/>
            <person name="Anantharaman K."/>
            <person name="Thomas B.C."/>
            <person name="Malmstrom R."/>
            <person name="Stieglmeier M."/>
            <person name="Klingl A."/>
            <person name="Woyke T."/>
            <person name="Ryan C.M."/>
            <person name="Banfield J.F."/>
        </authorList>
    </citation>
    <scope>NUCLEOTIDE SEQUENCE [LARGE SCALE GENOMIC DNA]</scope>
    <source>
        <strain evidence="1">CG23_combo_of_CG06-09_8_20_14_all_41_10</strain>
    </source>
</reference>
<sequence>MKLTDFIKKYSKDQIIDSSTFSLLGENPQNIRCQVQYWRRQGHLILLKRGVYVLSNDFRKQPLSMGFISNFLLSPSYISLEYALSYYDLIPEAAMVYTSVSTKKTTKFRTPLGVFEYRSIKESLFSGFTKATDQGQDYFIAYPEKAILDFFYFHQDMDGIESEFESYRFQNLESLNLKRFNEFRRQYNKKTNDIARSFTGFIKSGKKRYKTLK</sequence>
<evidence type="ECO:0000313" key="1">
    <source>
        <dbReference type="EMBL" id="PIP19194.1"/>
    </source>
</evidence>
<gene>
    <name evidence="1" type="ORF">COX41_04175</name>
</gene>
<accession>A0A2G9YJ16</accession>
<comment type="caution">
    <text evidence="1">The sequence shown here is derived from an EMBL/GenBank/DDBJ whole genome shotgun (WGS) entry which is preliminary data.</text>
</comment>
<evidence type="ECO:0008006" key="3">
    <source>
        <dbReference type="Google" id="ProtNLM"/>
    </source>
</evidence>
<name>A0A2G9YJ16_9BACT</name>
<protein>
    <recommendedName>
        <fullName evidence="3">Transcriptional regulator</fullName>
    </recommendedName>
</protein>
<proteinExistence type="predicted"/>